<evidence type="ECO:0000256" key="3">
    <source>
        <dbReference type="ARBA" id="ARBA00022630"/>
    </source>
</evidence>
<evidence type="ECO:0000256" key="6">
    <source>
        <dbReference type="ARBA" id="ARBA00051388"/>
    </source>
</evidence>
<dbReference type="Proteomes" id="UP000242930">
    <property type="component" value="Unassembled WGS sequence"/>
</dbReference>
<dbReference type="InterPro" id="IPR009100">
    <property type="entry name" value="AcylCoA_DH/oxidase_NM_dom_sf"/>
</dbReference>
<dbReference type="InterPro" id="IPR025878">
    <property type="entry name" value="Acyl-CoA_dh-like_C_dom"/>
</dbReference>
<dbReference type="InterPro" id="IPR037069">
    <property type="entry name" value="AcylCoA_DH/ox_N_sf"/>
</dbReference>
<feature type="domain" description="Acyl-CoA dehydrogenase/oxidase N-terminal" evidence="13">
    <location>
        <begin position="46"/>
        <end position="159"/>
    </location>
</feature>
<dbReference type="AlphaFoldDB" id="A0A1H6TGW7"/>
<dbReference type="SUPFAM" id="SSF47203">
    <property type="entry name" value="Acyl-CoA dehydrogenase C-terminal domain-like"/>
    <property type="match status" value="1"/>
</dbReference>
<protein>
    <recommendedName>
        <fullName evidence="9">3-methylmercaptopropionyl-CoA dehydrogenase</fullName>
        <ecNumber evidence="8">1.3.99.41</ecNumber>
    </recommendedName>
</protein>
<comment type="function">
    <text evidence="7">Involved in the assimilation of dimethylsulphoniopropionate (DMSP), an important compound in the fixation of carbon in marine phytoplankton, by mediating the conversion of 3-(methylthio)propanoyl-CoA (MMPA-CoA) to 3-(methylthio)acryloyl-CoA (MTA-CoA).</text>
</comment>
<evidence type="ECO:0000256" key="4">
    <source>
        <dbReference type="ARBA" id="ARBA00022827"/>
    </source>
</evidence>
<dbReference type="Pfam" id="PF12806">
    <property type="entry name" value="Acyl-CoA_dh_C"/>
    <property type="match status" value="1"/>
</dbReference>
<dbReference type="PANTHER" id="PTHR42803:SF1">
    <property type="entry name" value="BROAD-SPECIFICITY LINEAR ACYL-COA DEHYDROGENASE FADE5"/>
    <property type="match status" value="1"/>
</dbReference>
<dbReference type="GO" id="GO:0050660">
    <property type="term" value="F:flavin adenine dinucleotide binding"/>
    <property type="evidence" value="ECO:0007669"/>
    <property type="project" value="InterPro"/>
</dbReference>
<dbReference type="Pfam" id="PF00441">
    <property type="entry name" value="Acyl-CoA_dh_1"/>
    <property type="match status" value="1"/>
</dbReference>
<evidence type="ECO:0000259" key="13">
    <source>
        <dbReference type="Pfam" id="PF02771"/>
    </source>
</evidence>
<dbReference type="SUPFAM" id="SSF56645">
    <property type="entry name" value="Acyl-CoA dehydrogenase NM domain-like"/>
    <property type="match status" value="1"/>
</dbReference>
<evidence type="ECO:0000256" key="5">
    <source>
        <dbReference type="ARBA" id="ARBA00023002"/>
    </source>
</evidence>
<dbReference type="InterPro" id="IPR006091">
    <property type="entry name" value="Acyl-CoA_Oxase/DH_mid-dom"/>
</dbReference>
<evidence type="ECO:0000259" key="14">
    <source>
        <dbReference type="Pfam" id="PF12806"/>
    </source>
</evidence>
<keyword evidence="3 10" id="KW-0285">Flavoprotein</keyword>
<evidence type="ECO:0000313" key="16">
    <source>
        <dbReference type="Proteomes" id="UP000242930"/>
    </source>
</evidence>
<dbReference type="Pfam" id="PF02770">
    <property type="entry name" value="Acyl-CoA_dh_M"/>
    <property type="match status" value="1"/>
</dbReference>
<comment type="catalytic activity">
    <reaction evidence="6">
        <text>3-(methylsulfanyl)propanoyl-CoA + oxidized [electron-transfer flavoprotein] + H(+) = 3-(methylsulfanyl)acryloyl-CoA + reduced [electron-transfer flavoprotein]</text>
        <dbReference type="Rhea" id="RHEA:52612"/>
        <dbReference type="Rhea" id="RHEA-COMP:10685"/>
        <dbReference type="Rhea" id="RHEA-COMP:10686"/>
        <dbReference type="ChEBI" id="CHEBI:15378"/>
        <dbReference type="ChEBI" id="CHEBI:57692"/>
        <dbReference type="ChEBI" id="CHEBI:58307"/>
        <dbReference type="ChEBI" id="CHEBI:82815"/>
        <dbReference type="ChEBI" id="CHEBI:84994"/>
        <dbReference type="EC" id="1.3.99.41"/>
    </reaction>
    <physiologicalReaction direction="left-to-right" evidence="6">
        <dbReference type="Rhea" id="RHEA:52613"/>
    </physiologicalReaction>
</comment>
<gene>
    <name evidence="15" type="ORF">SAMN05216201_102212</name>
</gene>
<name>A0A1H6TGW7_9PSED</name>
<dbReference type="Pfam" id="PF02771">
    <property type="entry name" value="Acyl-CoA_dh_N"/>
    <property type="match status" value="1"/>
</dbReference>
<proteinExistence type="inferred from homology"/>
<dbReference type="EMBL" id="FNZE01000002">
    <property type="protein sequence ID" value="SEI78536.1"/>
    <property type="molecule type" value="Genomic_DNA"/>
</dbReference>
<dbReference type="FunFam" id="2.40.110.10:FF:000031">
    <property type="entry name" value="Acyl-CoA dehydrogenase, putative"/>
    <property type="match status" value="1"/>
</dbReference>
<evidence type="ECO:0000256" key="7">
    <source>
        <dbReference type="ARBA" id="ARBA00058683"/>
    </source>
</evidence>
<keyword evidence="4 10" id="KW-0274">FAD</keyword>
<evidence type="ECO:0000256" key="10">
    <source>
        <dbReference type="RuleBase" id="RU362125"/>
    </source>
</evidence>
<dbReference type="Gene3D" id="2.40.110.10">
    <property type="entry name" value="Butyryl-CoA Dehydrogenase, subunit A, domain 2"/>
    <property type="match status" value="1"/>
</dbReference>
<keyword evidence="5 10" id="KW-0560">Oxidoreductase</keyword>
<evidence type="ECO:0000256" key="1">
    <source>
        <dbReference type="ARBA" id="ARBA00001974"/>
    </source>
</evidence>
<evidence type="ECO:0000313" key="15">
    <source>
        <dbReference type="EMBL" id="SEI78536.1"/>
    </source>
</evidence>
<reference evidence="16" key="1">
    <citation type="submission" date="2016-10" db="EMBL/GenBank/DDBJ databases">
        <authorList>
            <person name="Varghese N."/>
            <person name="Submissions S."/>
        </authorList>
    </citation>
    <scope>NUCLEOTIDE SEQUENCE [LARGE SCALE GENOMIC DNA]</scope>
    <source>
        <strain evidence="16">LMG 25967</strain>
    </source>
</reference>
<dbReference type="InterPro" id="IPR052166">
    <property type="entry name" value="Diverse_Acyl-CoA_DH"/>
</dbReference>
<feature type="domain" description="Acyl-CoA dehydrogenase/oxidase C-terminal" evidence="11">
    <location>
        <begin position="284"/>
        <end position="455"/>
    </location>
</feature>
<evidence type="ECO:0000256" key="2">
    <source>
        <dbReference type="ARBA" id="ARBA00009347"/>
    </source>
</evidence>
<dbReference type="GO" id="GO:0016627">
    <property type="term" value="F:oxidoreductase activity, acting on the CH-CH group of donors"/>
    <property type="evidence" value="ECO:0007669"/>
    <property type="project" value="InterPro"/>
</dbReference>
<comment type="similarity">
    <text evidence="2 10">Belongs to the acyl-CoA dehydrogenase family.</text>
</comment>
<dbReference type="OrthoDB" id="9764895at2"/>
<evidence type="ECO:0000256" key="8">
    <source>
        <dbReference type="ARBA" id="ARBA00066694"/>
    </source>
</evidence>
<evidence type="ECO:0000259" key="12">
    <source>
        <dbReference type="Pfam" id="PF02770"/>
    </source>
</evidence>
<dbReference type="InterPro" id="IPR009075">
    <property type="entry name" value="AcylCo_DH/oxidase_C"/>
</dbReference>
<dbReference type="STRING" id="915471.SAMN05216201_102212"/>
<dbReference type="InterPro" id="IPR013786">
    <property type="entry name" value="AcylCoA_DH/ox_N"/>
</dbReference>
<dbReference type="Gene3D" id="1.20.140.10">
    <property type="entry name" value="Butyryl-CoA Dehydrogenase, subunit A, domain 3"/>
    <property type="match status" value="1"/>
</dbReference>
<dbReference type="EC" id="1.3.99.41" evidence="8"/>
<dbReference type="InterPro" id="IPR046373">
    <property type="entry name" value="Acyl-CoA_Oxase/DH_mid-dom_sf"/>
</dbReference>
<sequence>MADYQAPLRDMRFVLEEVLAAPAQWARLPALAGVADVDTAAAVLEEAGKLTSATIAPLNRSGDEEGCHWQDGAVRTPAGFAAAWRAWAEGGWVGVCGDPAYGGMGMPKALGAQIEEMLNSANLAFALYPMLTAGACLELSAHASAELKARYLPKLYSGEWAGVMCLTEPHAGTDLGLIRTRAEPQLDGSYQLTGNKIFITGGEQDLTENIIHLVLARLPDAPAGSRGISLFLVPKFLVNADGSLGGHNPLSCGSIEHKMGIKGASTCVMNYDGASAWLVGEPHKGLAAMFTMMNYERLAVGIQGLAAGERSYQGAVAYARERLQSRAPQGTQAPDRIADPIIVHPDVRRMLLTMKALTEGGRAFSSYVALQLDAAKFAEDPLERQRAEGLVALLTPVAKAFLTDLGLEICVHGQQVLGGHGYIREWGQEQLVRDVRITQIYEGTNGIQALDLAGRKLVGSDGALYRLFSDEVHAFIAAAGPELAEFSTPLAQALDNLDALSAWLVERGQHDPREIGAASVEYLQVFGYTAYAYLWARMAAAALGREGDFYTAKLATARFYFARLLPRIHSLSAAVRAGSAPLYGLDEALF</sequence>
<evidence type="ECO:0000256" key="9">
    <source>
        <dbReference type="ARBA" id="ARBA00069043"/>
    </source>
</evidence>
<keyword evidence="16" id="KW-1185">Reference proteome</keyword>
<organism evidence="15 16">
    <name type="scientific">Pseudomonas linyingensis</name>
    <dbReference type="NCBI Taxonomy" id="915471"/>
    <lineage>
        <taxon>Bacteria</taxon>
        <taxon>Pseudomonadati</taxon>
        <taxon>Pseudomonadota</taxon>
        <taxon>Gammaproteobacteria</taxon>
        <taxon>Pseudomonadales</taxon>
        <taxon>Pseudomonadaceae</taxon>
        <taxon>Pseudomonas</taxon>
    </lineage>
</organism>
<feature type="domain" description="Acyl-CoA oxidase/dehydrogenase middle" evidence="12">
    <location>
        <begin position="164"/>
        <end position="272"/>
    </location>
</feature>
<dbReference type="RefSeq" id="WP_090306865.1">
    <property type="nucleotide sequence ID" value="NZ_FNZE01000002.1"/>
</dbReference>
<feature type="domain" description="Acetyl-CoA dehydrogenase-like C-terminal" evidence="14">
    <location>
        <begin position="468"/>
        <end position="585"/>
    </location>
</feature>
<evidence type="ECO:0000259" key="11">
    <source>
        <dbReference type="Pfam" id="PF00441"/>
    </source>
</evidence>
<dbReference type="Gene3D" id="1.10.540.10">
    <property type="entry name" value="Acyl-CoA dehydrogenase/oxidase, N-terminal domain"/>
    <property type="match status" value="1"/>
</dbReference>
<dbReference type="InterPro" id="IPR036250">
    <property type="entry name" value="AcylCo_DH-like_C"/>
</dbReference>
<accession>A0A1H6TGW7</accession>
<dbReference type="PANTHER" id="PTHR42803">
    <property type="entry name" value="ACYL-COA DEHYDROGENASE"/>
    <property type="match status" value="1"/>
</dbReference>
<comment type="cofactor">
    <cofactor evidence="1 10">
        <name>FAD</name>
        <dbReference type="ChEBI" id="CHEBI:57692"/>
    </cofactor>
</comment>